<dbReference type="EMBL" id="JAKJXP020000037">
    <property type="protein sequence ID" value="KAK7752559.1"/>
    <property type="molecule type" value="Genomic_DNA"/>
</dbReference>
<dbReference type="SUPFAM" id="SSF51735">
    <property type="entry name" value="NAD(P)-binding Rossmann-fold domains"/>
    <property type="match status" value="1"/>
</dbReference>
<name>A0AAN9UP43_9PEZI</name>
<sequence>MPRILTIRKSEGKPGQVYYPLEFQETPDKPVPGPGEVLVRMRAAALNHRDHFIRQHLYPGIGFGVPMLADGVGIVEALGPDDVNSSPSPSKPKGGTGALLHKRVLLTPMRGWAADPVGPEDERRFAVAGGGRNYPDVGYGRDWAAVPASEVEPCPEHLSDAEAAALPLVGLTAWRALVTKANLGLCFSRDDKEGKGKERKNILVTGIGGGVALAALQFAVGFGTCDVWVTSSSTSKIERAVALGAKGGVLYRDDNNSTSTTWDKKLATQLPPGRPYLDAVIDGAGGDVVARAALRLLRPGGVVVSYGMTLGPKMDWLMGAVLRNVELRGTTMGSRAEFADMVAFVKARRIVPVVSRVVRASECWGQKKREGEGDVGYDFAAIEGLFADIRAGRHFGKLVIEISTAADDEDGDKKIADKTDAKL</sequence>
<dbReference type="GO" id="GO:0016491">
    <property type="term" value="F:oxidoreductase activity"/>
    <property type="evidence" value="ECO:0007669"/>
    <property type="project" value="InterPro"/>
</dbReference>
<dbReference type="InterPro" id="IPR013154">
    <property type="entry name" value="ADH-like_N"/>
</dbReference>
<dbReference type="FunFam" id="3.40.50.720:FF:000481">
    <property type="entry name" value="Alcohol dehydrogenase, variant"/>
    <property type="match status" value="1"/>
</dbReference>
<dbReference type="InterPro" id="IPR052711">
    <property type="entry name" value="Zinc_ADH-like"/>
</dbReference>
<gene>
    <name evidence="2" type="ORF">SLS62_005527</name>
</gene>
<dbReference type="Pfam" id="PF08240">
    <property type="entry name" value="ADH_N"/>
    <property type="match status" value="1"/>
</dbReference>
<evidence type="ECO:0000313" key="3">
    <source>
        <dbReference type="Proteomes" id="UP001320420"/>
    </source>
</evidence>
<dbReference type="Gene3D" id="3.40.50.720">
    <property type="entry name" value="NAD(P)-binding Rossmann-like Domain"/>
    <property type="match status" value="1"/>
</dbReference>
<dbReference type="PANTHER" id="PTHR45033:SF3">
    <property type="entry name" value="DEHYDROGENASE, PUTATIVE (AFU_ORTHOLOGUE AFUA_2G13270)-RELATED"/>
    <property type="match status" value="1"/>
</dbReference>
<dbReference type="InterPro" id="IPR011032">
    <property type="entry name" value="GroES-like_sf"/>
</dbReference>
<dbReference type="InterPro" id="IPR020843">
    <property type="entry name" value="ER"/>
</dbReference>
<keyword evidence="3" id="KW-1185">Reference proteome</keyword>
<dbReference type="CDD" id="cd05188">
    <property type="entry name" value="MDR"/>
    <property type="match status" value="1"/>
</dbReference>
<protein>
    <recommendedName>
        <fullName evidence="1">Enoyl reductase (ER) domain-containing protein</fullName>
    </recommendedName>
</protein>
<dbReference type="PANTHER" id="PTHR45033">
    <property type="match status" value="1"/>
</dbReference>
<dbReference type="SMART" id="SM00829">
    <property type="entry name" value="PKS_ER"/>
    <property type="match status" value="1"/>
</dbReference>
<dbReference type="SUPFAM" id="SSF50129">
    <property type="entry name" value="GroES-like"/>
    <property type="match status" value="1"/>
</dbReference>
<organism evidence="2 3">
    <name type="scientific">Diatrype stigma</name>
    <dbReference type="NCBI Taxonomy" id="117547"/>
    <lineage>
        <taxon>Eukaryota</taxon>
        <taxon>Fungi</taxon>
        <taxon>Dikarya</taxon>
        <taxon>Ascomycota</taxon>
        <taxon>Pezizomycotina</taxon>
        <taxon>Sordariomycetes</taxon>
        <taxon>Xylariomycetidae</taxon>
        <taxon>Xylariales</taxon>
        <taxon>Diatrypaceae</taxon>
        <taxon>Diatrype</taxon>
    </lineage>
</organism>
<reference evidence="2 3" key="1">
    <citation type="submission" date="2024-02" db="EMBL/GenBank/DDBJ databases">
        <title>De novo assembly and annotation of 12 fungi associated with fruit tree decline syndrome in Ontario, Canada.</title>
        <authorList>
            <person name="Sulman M."/>
            <person name="Ellouze W."/>
            <person name="Ilyukhin E."/>
        </authorList>
    </citation>
    <scope>NUCLEOTIDE SEQUENCE [LARGE SCALE GENOMIC DNA]</scope>
    <source>
        <strain evidence="2 3">M11/M66-122</strain>
    </source>
</reference>
<dbReference type="AlphaFoldDB" id="A0AAN9UP43"/>
<evidence type="ECO:0000259" key="1">
    <source>
        <dbReference type="SMART" id="SM00829"/>
    </source>
</evidence>
<feature type="domain" description="Enoyl reductase (ER)" evidence="1">
    <location>
        <begin position="16"/>
        <end position="400"/>
    </location>
</feature>
<dbReference type="Pfam" id="PF00107">
    <property type="entry name" value="ADH_zinc_N"/>
    <property type="match status" value="1"/>
</dbReference>
<dbReference type="Proteomes" id="UP001320420">
    <property type="component" value="Unassembled WGS sequence"/>
</dbReference>
<dbReference type="Gene3D" id="3.90.180.10">
    <property type="entry name" value="Medium-chain alcohol dehydrogenases, catalytic domain"/>
    <property type="match status" value="1"/>
</dbReference>
<dbReference type="InterPro" id="IPR036291">
    <property type="entry name" value="NAD(P)-bd_dom_sf"/>
</dbReference>
<dbReference type="InterPro" id="IPR013149">
    <property type="entry name" value="ADH-like_C"/>
</dbReference>
<accession>A0AAN9UP43</accession>
<evidence type="ECO:0000313" key="2">
    <source>
        <dbReference type="EMBL" id="KAK7752559.1"/>
    </source>
</evidence>
<proteinExistence type="predicted"/>
<comment type="caution">
    <text evidence="2">The sequence shown here is derived from an EMBL/GenBank/DDBJ whole genome shotgun (WGS) entry which is preliminary data.</text>
</comment>